<feature type="transmembrane region" description="Helical" evidence="8">
    <location>
        <begin position="292"/>
        <end position="311"/>
    </location>
</feature>
<dbReference type="PANTHER" id="PTHR30472">
    <property type="entry name" value="FERRIC ENTEROBACTIN TRANSPORT SYSTEM PERMEASE PROTEIN"/>
    <property type="match status" value="1"/>
</dbReference>
<dbReference type="Gene3D" id="1.10.3470.10">
    <property type="entry name" value="ABC transporter involved in vitamin B12 uptake, BtuC"/>
    <property type="match status" value="1"/>
</dbReference>
<dbReference type="GO" id="GO:0022857">
    <property type="term" value="F:transmembrane transporter activity"/>
    <property type="evidence" value="ECO:0007669"/>
    <property type="project" value="InterPro"/>
</dbReference>
<keyword evidence="4" id="KW-1003">Cell membrane</keyword>
<proteinExistence type="inferred from homology"/>
<dbReference type="InterPro" id="IPR000522">
    <property type="entry name" value="ABC_transptr_permease_BtuC"/>
</dbReference>
<feature type="transmembrane region" description="Helical" evidence="8">
    <location>
        <begin position="47"/>
        <end position="68"/>
    </location>
</feature>
<protein>
    <recommendedName>
        <fullName evidence="11">Iron chelate uptake ABC transporter family permease subunit</fullName>
    </recommendedName>
</protein>
<comment type="similarity">
    <text evidence="2">Belongs to the binding-protein-dependent transport system permease family. FecCD subfamily.</text>
</comment>
<evidence type="ECO:0000256" key="5">
    <source>
        <dbReference type="ARBA" id="ARBA00022692"/>
    </source>
</evidence>
<reference evidence="9 10" key="1">
    <citation type="submission" date="2019-03" db="EMBL/GenBank/DDBJ databases">
        <title>Draft genome sequences of novel Actinobacteria.</title>
        <authorList>
            <person name="Sahin N."/>
            <person name="Ay H."/>
            <person name="Saygin H."/>
        </authorList>
    </citation>
    <scope>NUCLEOTIDE SEQUENCE [LARGE SCALE GENOMIC DNA]</scope>
    <source>
        <strain evidence="9 10">H3C3</strain>
    </source>
</reference>
<dbReference type="Proteomes" id="UP000294513">
    <property type="component" value="Unassembled WGS sequence"/>
</dbReference>
<keyword evidence="7 8" id="KW-0472">Membrane</keyword>
<feature type="transmembrane region" description="Helical" evidence="8">
    <location>
        <begin position="80"/>
        <end position="99"/>
    </location>
</feature>
<evidence type="ECO:0000313" key="9">
    <source>
        <dbReference type="EMBL" id="TDD91866.1"/>
    </source>
</evidence>
<dbReference type="AlphaFoldDB" id="A0A4R5C0U3"/>
<keyword evidence="10" id="KW-1185">Reference proteome</keyword>
<feature type="transmembrane region" description="Helical" evidence="8">
    <location>
        <begin position="132"/>
        <end position="153"/>
    </location>
</feature>
<evidence type="ECO:0000313" key="10">
    <source>
        <dbReference type="Proteomes" id="UP000294513"/>
    </source>
</evidence>
<dbReference type="EMBL" id="SMKU01000042">
    <property type="protein sequence ID" value="TDD91866.1"/>
    <property type="molecule type" value="Genomic_DNA"/>
</dbReference>
<dbReference type="CDD" id="cd06550">
    <property type="entry name" value="TM_ABC_iron-siderophores_like"/>
    <property type="match status" value="1"/>
</dbReference>
<evidence type="ECO:0000256" key="3">
    <source>
        <dbReference type="ARBA" id="ARBA00022448"/>
    </source>
</evidence>
<evidence type="ECO:0000256" key="8">
    <source>
        <dbReference type="SAM" id="Phobius"/>
    </source>
</evidence>
<gene>
    <name evidence="9" type="ORF">E1298_11485</name>
</gene>
<feature type="transmembrane region" description="Helical" evidence="8">
    <location>
        <begin position="183"/>
        <end position="203"/>
    </location>
</feature>
<accession>A0A4R5C0U3</accession>
<feature type="transmembrane region" description="Helical" evidence="8">
    <location>
        <begin position="105"/>
        <end position="125"/>
    </location>
</feature>
<evidence type="ECO:0000256" key="7">
    <source>
        <dbReference type="ARBA" id="ARBA00023136"/>
    </source>
</evidence>
<keyword evidence="5 8" id="KW-0812">Transmembrane</keyword>
<comment type="subcellular location">
    <subcellularLocation>
        <location evidence="1">Cell membrane</location>
        <topology evidence="1">Multi-pass membrane protein</topology>
    </subcellularLocation>
</comment>
<keyword evidence="3" id="KW-0813">Transport</keyword>
<dbReference type="Pfam" id="PF01032">
    <property type="entry name" value="FecCD"/>
    <property type="match status" value="1"/>
</dbReference>
<evidence type="ECO:0000256" key="1">
    <source>
        <dbReference type="ARBA" id="ARBA00004651"/>
    </source>
</evidence>
<sequence>MLCVLLAAVVVAALGIGDFPLSPRQVIATLLGGGPPGAEFIVMDLRLPRVLVGCTVGAAFALGGAVFQSLTRNPLGSPDIIGFTTGSASGGIAVILLFGGGAAQIAAGAVAGGLCTAVAVYLLAFRGGVHGIRLVLVGIGISALLEALNAYLLSRASVNEAQSASAWLVGSLNARGWEHLRPLAAALAVLVPCAALLATHLRILEFGDATATALGVRAERSRLALMAVGVGLTAAGTATAGPVAFIALSAPQLAKRLTRAPGPNLLPAALTGAVLLCLSDLAAQRLLAPTQLPVGVMTGAVGGVYLGWLMLTEWRAGRA</sequence>
<dbReference type="OrthoDB" id="4455417at2"/>
<keyword evidence="6 8" id="KW-1133">Transmembrane helix</keyword>
<feature type="transmembrane region" description="Helical" evidence="8">
    <location>
        <begin position="223"/>
        <end position="245"/>
    </location>
</feature>
<dbReference type="InterPro" id="IPR037294">
    <property type="entry name" value="ABC_BtuC-like"/>
</dbReference>
<evidence type="ECO:0008006" key="11">
    <source>
        <dbReference type="Google" id="ProtNLM"/>
    </source>
</evidence>
<evidence type="ECO:0000256" key="4">
    <source>
        <dbReference type="ARBA" id="ARBA00022475"/>
    </source>
</evidence>
<evidence type="ECO:0000256" key="6">
    <source>
        <dbReference type="ARBA" id="ARBA00022989"/>
    </source>
</evidence>
<dbReference type="SUPFAM" id="SSF81345">
    <property type="entry name" value="ABC transporter involved in vitamin B12 uptake, BtuC"/>
    <property type="match status" value="1"/>
</dbReference>
<organism evidence="9 10">
    <name type="scientific">Actinomadura rubrisoli</name>
    <dbReference type="NCBI Taxonomy" id="2530368"/>
    <lineage>
        <taxon>Bacteria</taxon>
        <taxon>Bacillati</taxon>
        <taxon>Actinomycetota</taxon>
        <taxon>Actinomycetes</taxon>
        <taxon>Streptosporangiales</taxon>
        <taxon>Thermomonosporaceae</taxon>
        <taxon>Actinomadura</taxon>
    </lineage>
</organism>
<evidence type="ECO:0000256" key="2">
    <source>
        <dbReference type="ARBA" id="ARBA00007935"/>
    </source>
</evidence>
<comment type="caution">
    <text evidence="9">The sequence shown here is derived from an EMBL/GenBank/DDBJ whole genome shotgun (WGS) entry which is preliminary data.</text>
</comment>
<name>A0A4R5C0U3_9ACTN</name>
<dbReference type="GO" id="GO:0005886">
    <property type="term" value="C:plasma membrane"/>
    <property type="evidence" value="ECO:0007669"/>
    <property type="project" value="UniProtKB-SubCell"/>
</dbReference>
<dbReference type="GO" id="GO:0033214">
    <property type="term" value="P:siderophore-iron import into cell"/>
    <property type="evidence" value="ECO:0007669"/>
    <property type="project" value="TreeGrafter"/>
</dbReference>
<dbReference type="PANTHER" id="PTHR30472:SF24">
    <property type="entry name" value="FERRIC ENTEROBACTIN TRANSPORT SYSTEM PERMEASE PROTEIN FEPG"/>
    <property type="match status" value="1"/>
</dbReference>